<keyword evidence="5" id="KW-0186">Copper</keyword>
<proteinExistence type="inferred from homology"/>
<evidence type="ECO:0000256" key="7">
    <source>
        <dbReference type="SAM" id="SignalP"/>
    </source>
</evidence>
<dbReference type="GO" id="GO:0042440">
    <property type="term" value="P:pigment metabolic process"/>
    <property type="evidence" value="ECO:0007669"/>
    <property type="project" value="UniProtKB-ARBA"/>
</dbReference>
<dbReference type="OrthoDB" id="2121828at2759"/>
<keyword evidence="4" id="KW-0560">Oxidoreductase</keyword>
<keyword evidence="12" id="KW-1185">Reference proteome</keyword>
<feature type="domain" description="Plastocyanin-like" evidence="10">
    <location>
        <begin position="40"/>
        <end position="149"/>
    </location>
</feature>
<name>A0A9W9LGI5_9EURO</name>
<dbReference type="InterPro" id="IPR001117">
    <property type="entry name" value="Cu-oxidase_2nd"/>
</dbReference>
<dbReference type="GO" id="GO:0005507">
    <property type="term" value="F:copper ion binding"/>
    <property type="evidence" value="ECO:0007669"/>
    <property type="project" value="InterPro"/>
</dbReference>
<evidence type="ECO:0000256" key="6">
    <source>
        <dbReference type="ARBA" id="ARBA00023180"/>
    </source>
</evidence>
<dbReference type="Proteomes" id="UP001149163">
    <property type="component" value="Unassembled WGS sequence"/>
</dbReference>
<dbReference type="InterPro" id="IPR008972">
    <property type="entry name" value="Cupredoxin"/>
</dbReference>
<dbReference type="InterPro" id="IPR011706">
    <property type="entry name" value="Cu-oxidase_C"/>
</dbReference>
<dbReference type="FunFam" id="2.60.40.420:FF:000036">
    <property type="entry name" value="L-ascorbate oxidase"/>
    <property type="match status" value="1"/>
</dbReference>
<dbReference type="InterPro" id="IPR011707">
    <property type="entry name" value="Cu-oxidase-like_N"/>
</dbReference>
<dbReference type="CDD" id="cd13850">
    <property type="entry name" value="CuRO_1_Abr2_like"/>
    <property type="match status" value="1"/>
</dbReference>
<feature type="signal peptide" evidence="7">
    <location>
        <begin position="1"/>
        <end position="21"/>
    </location>
</feature>
<dbReference type="PANTHER" id="PTHR11709">
    <property type="entry name" value="MULTI-COPPER OXIDASE"/>
    <property type="match status" value="1"/>
</dbReference>
<comment type="similarity">
    <text evidence="1">Belongs to the multicopper oxidase family.</text>
</comment>
<dbReference type="InterPro" id="IPR033138">
    <property type="entry name" value="Cu_oxidase_CS"/>
</dbReference>
<dbReference type="EMBL" id="JAPQKN010000007">
    <property type="protein sequence ID" value="KAJ5153185.1"/>
    <property type="molecule type" value="Genomic_DNA"/>
</dbReference>
<evidence type="ECO:0000256" key="3">
    <source>
        <dbReference type="ARBA" id="ARBA00022729"/>
    </source>
</evidence>
<evidence type="ECO:0000256" key="4">
    <source>
        <dbReference type="ARBA" id="ARBA00023002"/>
    </source>
</evidence>
<organism evidence="11 12">
    <name type="scientific">Penicillium canariense</name>
    <dbReference type="NCBI Taxonomy" id="189055"/>
    <lineage>
        <taxon>Eukaryota</taxon>
        <taxon>Fungi</taxon>
        <taxon>Dikarya</taxon>
        <taxon>Ascomycota</taxon>
        <taxon>Pezizomycotina</taxon>
        <taxon>Eurotiomycetes</taxon>
        <taxon>Eurotiomycetidae</taxon>
        <taxon>Eurotiales</taxon>
        <taxon>Aspergillaceae</taxon>
        <taxon>Penicillium</taxon>
    </lineage>
</organism>
<protein>
    <submittedName>
        <fullName evidence="11">Conidial pigment biosynthesis oxidase Arb2/brown2</fullName>
    </submittedName>
</protein>
<feature type="domain" description="Plastocyanin-like" evidence="9">
    <location>
        <begin position="472"/>
        <end position="588"/>
    </location>
</feature>
<feature type="chain" id="PRO_5040918401" evidence="7">
    <location>
        <begin position="22"/>
        <end position="609"/>
    </location>
</feature>
<dbReference type="GO" id="GO:0052716">
    <property type="term" value="F:hydroquinone:oxygen oxidoreductase activity"/>
    <property type="evidence" value="ECO:0007669"/>
    <property type="project" value="UniProtKB-ARBA"/>
</dbReference>
<evidence type="ECO:0000313" key="12">
    <source>
        <dbReference type="Proteomes" id="UP001149163"/>
    </source>
</evidence>
<evidence type="ECO:0000259" key="10">
    <source>
        <dbReference type="Pfam" id="PF07732"/>
    </source>
</evidence>
<dbReference type="PROSITE" id="PS00079">
    <property type="entry name" value="MULTICOPPER_OXIDASE1"/>
    <property type="match status" value="1"/>
</dbReference>
<reference evidence="11" key="1">
    <citation type="submission" date="2022-11" db="EMBL/GenBank/DDBJ databases">
        <authorList>
            <person name="Petersen C."/>
        </authorList>
    </citation>
    <scope>NUCLEOTIDE SEQUENCE</scope>
    <source>
        <strain evidence="11">IBT 26290</strain>
    </source>
</reference>
<evidence type="ECO:0000256" key="1">
    <source>
        <dbReference type="ARBA" id="ARBA00010609"/>
    </source>
</evidence>
<evidence type="ECO:0000259" key="8">
    <source>
        <dbReference type="Pfam" id="PF00394"/>
    </source>
</evidence>
<dbReference type="Gene3D" id="2.60.40.420">
    <property type="entry name" value="Cupredoxins - blue copper proteins"/>
    <property type="match status" value="3"/>
</dbReference>
<dbReference type="GeneID" id="81430963"/>
<feature type="domain" description="Plastocyanin-like" evidence="8">
    <location>
        <begin position="178"/>
        <end position="378"/>
    </location>
</feature>
<dbReference type="Pfam" id="PF00394">
    <property type="entry name" value="Cu-oxidase"/>
    <property type="match status" value="1"/>
</dbReference>
<reference evidence="11" key="2">
    <citation type="journal article" date="2023" name="IMA Fungus">
        <title>Comparative genomic study of the Penicillium genus elucidates a diverse pangenome and 15 lateral gene transfer events.</title>
        <authorList>
            <person name="Petersen C."/>
            <person name="Sorensen T."/>
            <person name="Nielsen M.R."/>
            <person name="Sondergaard T.E."/>
            <person name="Sorensen J.L."/>
            <person name="Fitzpatrick D.A."/>
            <person name="Frisvad J.C."/>
            <person name="Nielsen K.L."/>
        </authorList>
    </citation>
    <scope>NUCLEOTIDE SEQUENCE</scope>
    <source>
        <strain evidence="11">IBT 26290</strain>
    </source>
</reference>
<accession>A0A9W9LGI5</accession>
<evidence type="ECO:0000256" key="2">
    <source>
        <dbReference type="ARBA" id="ARBA00022723"/>
    </source>
</evidence>
<dbReference type="InterPro" id="IPR045087">
    <property type="entry name" value="Cu-oxidase_fam"/>
</dbReference>
<evidence type="ECO:0000313" key="11">
    <source>
        <dbReference type="EMBL" id="KAJ5153185.1"/>
    </source>
</evidence>
<dbReference type="Pfam" id="PF07732">
    <property type="entry name" value="Cu-oxidase_3"/>
    <property type="match status" value="1"/>
</dbReference>
<evidence type="ECO:0000256" key="5">
    <source>
        <dbReference type="ARBA" id="ARBA00023008"/>
    </source>
</evidence>
<dbReference type="SUPFAM" id="SSF49503">
    <property type="entry name" value="Cupredoxins"/>
    <property type="match status" value="3"/>
</dbReference>
<dbReference type="AlphaFoldDB" id="A0A9W9LGI5"/>
<sequence length="609" mass="68555">MALRLLILGLIALATLDFGFCEKPSGKIQKRELTITNELGAPDGQQRYLIKVNGQFPGPALIFDEGDDVEVTVHNHMERNTSIHWHGLLQQGTQYSDGVAGLTQTPIEPGDSFIYRFKAYPAGTYWYHSHVRAQLMDGLYGAIVIKRKADDPTPWHLISNNSRDISQIQAAVNDPQLMLLSDWSKYNSTDYIYYQNYAKVGIFCLDSYLINGKGWVNCPGQEVINANTLPALLLAIEPDVATEKGCFPIDAKTQFEFINASMPERLPRDMFFDCVPSKGSEEVIKVDPTKTKWISLNFVATVAASDLMVSIDEHPMWVYEVDGNLIEPRLANAFDIRAGERYSVLIKLDKTAKDYTIRVPNNGESQVIWTWATLRYTNQGRHSNAAESTPYIGWYGQNLTESVVFFDRFTIKAYPPIAPAETSDILHKFSIHRVNGAWQFSMTDSLVLYPLDWRAYEPFLQTGVETPDSYNTSLAVRNNHNQWVDLLIQWNSIVDGVSHVIHKHGTKFWVLGTAIGVFTWNNTADAIAANPDAFNLVDPPYRDTAVAPDYVADQSWMLLRYQATNPGAWLLHCHFETHLATGFAQAILDGVDEWPVVPPEYALGHNGQK</sequence>
<dbReference type="PANTHER" id="PTHR11709:SF488">
    <property type="entry name" value="LACCASE-RELATED"/>
    <property type="match status" value="1"/>
</dbReference>
<dbReference type="CDD" id="cd13876">
    <property type="entry name" value="CuRO_2_Abr2_like"/>
    <property type="match status" value="1"/>
</dbReference>
<dbReference type="Pfam" id="PF07731">
    <property type="entry name" value="Cu-oxidase_2"/>
    <property type="match status" value="1"/>
</dbReference>
<gene>
    <name evidence="11" type="ORF">N7482_009663</name>
</gene>
<dbReference type="RefSeq" id="XP_056539493.1">
    <property type="nucleotide sequence ID" value="XM_056691787.1"/>
</dbReference>
<keyword evidence="6" id="KW-0325">Glycoprotein</keyword>
<keyword evidence="2" id="KW-0479">Metal-binding</keyword>
<keyword evidence="3 7" id="KW-0732">Signal</keyword>
<dbReference type="CDD" id="cd13898">
    <property type="entry name" value="CuRO_3_Abr2_like"/>
    <property type="match status" value="1"/>
</dbReference>
<evidence type="ECO:0000259" key="9">
    <source>
        <dbReference type="Pfam" id="PF07731"/>
    </source>
</evidence>
<comment type="caution">
    <text evidence="11">The sequence shown here is derived from an EMBL/GenBank/DDBJ whole genome shotgun (WGS) entry which is preliminary data.</text>
</comment>